<dbReference type="Gene3D" id="3.80.10.10">
    <property type="entry name" value="Ribonuclease Inhibitor"/>
    <property type="match status" value="1"/>
</dbReference>
<dbReference type="STRING" id="765440.A0A0C3FJL0"/>
<evidence type="ECO:0008006" key="3">
    <source>
        <dbReference type="Google" id="ProtNLM"/>
    </source>
</evidence>
<sequence>MTDSLHICQTLQPLFCSTLKYIEHHRLRTSTSVTKYHVKGAPSLKSIYLDGVSFRHFQPPLAVAATKTLHTENHPFQVATTCEKFCSVLSPSLALTRLTISGSVFGTFWTPDGTLELPSLRFLTIRAQGSLSIIPALPLAICAPNLESMRLETVVNADLEPFFQIVDVSATQKYCSLRSLTIYDSDQNGFTRSEWRDLMHAFPTITHFTLSYRSLGEFLLSLQSRHRVPTSSAMITPWPNLHTLALNDNTLSVGADIGLYLLHQAVLARTVLGHPIRTISLSDLIIDQLRRGGIN</sequence>
<name>A0A0C3FJL0_PILCF</name>
<dbReference type="SUPFAM" id="SSF52047">
    <property type="entry name" value="RNI-like"/>
    <property type="match status" value="1"/>
</dbReference>
<accession>A0A0C3FJL0</accession>
<reference evidence="1 2" key="1">
    <citation type="submission" date="2014-04" db="EMBL/GenBank/DDBJ databases">
        <authorList>
            <consortium name="DOE Joint Genome Institute"/>
            <person name="Kuo A."/>
            <person name="Tarkka M."/>
            <person name="Buscot F."/>
            <person name="Kohler A."/>
            <person name="Nagy L.G."/>
            <person name="Floudas D."/>
            <person name="Copeland A."/>
            <person name="Barry K.W."/>
            <person name="Cichocki N."/>
            <person name="Veneault-Fourrey C."/>
            <person name="LaButti K."/>
            <person name="Lindquist E.A."/>
            <person name="Lipzen A."/>
            <person name="Lundell T."/>
            <person name="Morin E."/>
            <person name="Murat C."/>
            <person name="Sun H."/>
            <person name="Tunlid A."/>
            <person name="Henrissat B."/>
            <person name="Grigoriev I.V."/>
            <person name="Hibbett D.S."/>
            <person name="Martin F."/>
            <person name="Nordberg H.P."/>
            <person name="Cantor M.N."/>
            <person name="Hua S.X."/>
        </authorList>
    </citation>
    <scope>NUCLEOTIDE SEQUENCE [LARGE SCALE GENOMIC DNA]</scope>
    <source>
        <strain evidence="1 2">F 1598</strain>
    </source>
</reference>
<dbReference type="InterPro" id="IPR032675">
    <property type="entry name" value="LRR_dom_sf"/>
</dbReference>
<organism evidence="1 2">
    <name type="scientific">Piloderma croceum (strain F 1598)</name>
    <dbReference type="NCBI Taxonomy" id="765440"/>
    <lineage>
        <taxon>Eukaryota</taxon>
        <taxon>Fungi</taxon>
        <taxon>Dikarya</taxon>
        <taxon>Basidiomycota</taxon>
        <taxon>Agaricomycotina</taxon>
        <taxon>Agaricomycetes</taxon>
        <taxon>Agaricomycetidae</taxon>
        <taxon>Atheliales</taxon>
        <taxon>Atheliaceae</taxon>
        <taxon>Piloderma</taxon>
    </lineage>
</organism>
<proteinExistence type="predicted"/>
<dbReference type="InParanoid" id="A0A0C3FJL0"/>
<gene>
    <name evidence="1" type="ORF">PILCRDRAFT_543751</name>
</gene>
<dbReference type="AlphaFoldDB" id="A0A0C3FJL0"/>
<dbReference type="EMBL" id="KN833006">
    <property type="protein sequence ID" value="KIM80074.1"/>
    <property type="molecule type" value="Genomic_DNA"/>
</dbReference>
<dbReference type="OrthoDB" id="3244423at2759"/>
<evidence type="ECO:0000313" key="2">
    <source>
        <dbReference type="Proteomes" id="UP000054166"/>
    </source>
</evidence>
<dbReference type="Proteomes" id="UP000054166">
    <property type="component" value="Unassembled WGS sequence"/>
</dbReference>
<protein>
    <recommendedName>
        <fullName evidence="3">F-box domain-containing protein</fullName>
    </recommendedName>
</protein>
<keyword evidence="2" id="KW-1185">Reference proteome</keyword>
<dbReference type="HOGENOM" id="CLU_943693_0_0_1"/>
<reference evidence="2" key="2">
    <citation type="submission" date="2015-01" db="EMBL/GenBank/DDBJ databases">
        <title>Evolutionary Origins and Diversification of the Mycorrhizal Mutualists.</title>
        <authorList>
            <consortium name="DOE Joint Genome Institute"/>
            <consortium name="Mycorrhizal Genomics Consortium"/>
            <person name="Kohler A."/>
            <person name="Kuo A."/>
            <person name="Nagy L.G."/>
            <person name="Floudas D."/>
            <person name="Copeland A."/>
            <person name="Barry K.W."/>
            <person name="Cichocki N."/>
            <person name="Veneault-Fourrey C."/>
            <person name="LaButti K."/>
            <person name="Lindquist E.A."/>
            <person name="Lipzen A."/>
            <person name="Lundell T."/>
            <person name="Morin E."/>
            <person name="Murat C."/>
            <person name="Riley R."/>
            <person name="Ohm R."/>
            <person name="Sun H."/>
            <person name="Tunlid A."/>
            <person name="Henrissat B."/>
            <person name="Grigoriev I.V."/>
            <person name="Hibbett D.S."/>
            <person name="Martin F."/>
        </authorList>
    </citation>
    <scope>NUCLEOTIDE SEQUENCE [LARGE SCALE GENOMIC DNA]</scope>
    <source>
        <strain evidence="2">F 1598</strain>
    </source>
</reference>
<evidence type="ECO:0000313" key="1">
    <source>
        <dbReference type="EMBL" id="KIM80074.1"/>
    </source>
</evidence>